<gene>
    <name evidence="15" type="primary">cysK</name>
    <name evidence="15" type="ORF">C7B65_21240</name>
</gene>
<comment type="pathway">
    <text evidence="2">Amino-acid biosynthesis; L-cysteine biosynthesis; L-cysteine from L-serine: step 2/2.</text>
</comment>
<dbReference type="STRING" id="1920490.GCA_001895925_05346"/>
<feature type="binding site" evidence="11">
    <location>
        <position position="269"/>
    </location>
    <ligand>
        <name>pyridoxal 5'-phosphate</name>
        <dbReference type="ChEBI" id="CHEBI:597326"/>
    </ligand>
</feature>
<evidence type="ECO:0000256" key="6">
    <source>
        <dbReference type="ARBA" id="ARBA00022605"/>
    </source>
</evidence>
<sequence length="314" mass="33647">MRIAHDITQLIGHTPLVQLNRIPQAEGCVARIVVKLEGMNPASSVKDRIGISMIQHAETTGWIHPGKTLLVEPTSGNTGIALAMVAAAKGYRLLLTMPDTMSTERRAMLRGYGAQLELTPGTLGMKGAIARAEEIAANTPNAFMLQQFKNPANPQVHRETTAEEIWADTDGQVDFLVAAVGTGGTITGIAEVIKSRKPEFKAIAVEPKNSPVLSGGQPGAHKIQGIGAGFVPNIMRLDLVDEIIQVTDEESIAYGRRLAREEGLLSGISTGANLSAAIQIAQRPENAGKLIVMIQPSFGERYLSTALFQDPENW</sequence>
<dbReference type="AlphaFoldDB" id="A0A2T1D7Q2"/>
<evidence type="ECO:0000256" key="3">
    <source>
        <dbReference type="ARBA" id="ARBA00007103"/>
    </source>
</evidence>
<feature type="binding site" evidence="11">
    <location>
        <begin position="181"/>
        <end position="185"/>
    </location>
    <ligand>
        <name>pyridoxal 5'-phosphate</name>
        <dbReference type="ChEBI" id="CHEBI:597326"/>
    </ligand>
</feature>
<dbReference type="Pfam" id="PF00291">
    <property type="entry name" value="PALP"/>
    <property type="match status" value="1"/>
</dbReference>
<accession>A0A2T1D7Q2</accession>
<comment type="cofactor">
    <cofactor evidence="1 11 13">
        <name>pyridoxal 5'-phosphate</name>
        <dbReference type="ChEBI" id="CHEBI:597326"/>
    </cofactor>
</comment>
<evidence type="ECO:0000256" key="5">
    <source>
        <dbReference type="ARBA" id="ARBA00019371"/>
    </source>
</evidence>
<dbReference type="InterPro" id="IPR005859">
    <property type="entry name" value="CysK"/>
</dbReference>
<keyword evidence="6 13" id="KW-0028">Amino-acid biosynthesis</keyword>
<evidence type="ECO:0000256" key="7">
    <source>
        <dbReference type="ARBA" id="ARBA00022679"/>
    </source>
</evidence>
<evidence type="ECO:0000256" key="13">
    <source>
        <dbReference type="RuleBase" id="RU003985"/>
    </source>
</evidence>
<evidence type="ECO:0000256" key="2">
    <source>
        <dbReference type="ARBA" id="ARBA00004962"/>
    </source>
</evidence>
<reference evidence="15 16" key="2">
    <citation type="submission" date="2018-03" db="EMBL/GenBank/DDBJ databases">
        <title>The ancient ancestry and fast evolution of plastids.</title>
        <authorList>
            <person name="Moore K.R."/>
            <person name="Magnabosco C."/>
            <person name="Momper L."/>
            <person name="Gold D.A."/>
            <person name="Bosak T."/>
            <person name="Fournier G.P."/>
        </authorList>
    </citation>
    <scope>NUCLEOTIDE SEQUENCE [LARGE SCALE GENOMIC DNA]</scope>
    <source>
        <strain evidence="15 16">ULC007</strain>
    </source>
</reference>
<dbReference type="GO" id="GO:0004124">
    <property type="term" value="F:cysteine synthase activity"/>
    <property type="evidence" value="ECO:0007669"/>
    <property type="project" value="UniProtKB-UniRule"/>
</dbReference>
<evidence type="ECO:0000256" key="9">
    <source>
        <dbReference type="ARBA" id="ARBA00023192"/>
    </source>
</evidence>
<dbReference type="EMBL" id="PVWG01000040">
    <property type="protein sequence ID" value="PSB16543.1"/>
    <property type="molecule type" value="Genomic_DNA"/>
</dbReference>
<dbReference type="InterPro" id="IPR001216">
    <property type="entry name" value="P-phosphate_BS"/>
</dbReference>
<proteinExistence type="inferred from homology"/>
<keyword evidence="9 13" id="KW-0198">Cysteine biosynthesis</keyword>
<reference evidence="15 16" key="1">
    <citation type="submission" date="2018-02" db="EMBL/GenBank/DDBJ databases">
        <authorList>
            <person name="Cohen D.B."/>
            <person name="Kent A.D."/>
        </authorList>
    </citation>
    <scope>NUCLEOTIDE SEQUENCE [LARGE SCALE GENOMIC DNA]</scope>
    <source>
        <strain evidence="15 16">ULC007</strain>
    </source>
</reference>
<evidence type="ECO:0000313" key="15">
    <source>
        <dbReference type="EMBL" id="PSB16543.1"/>
    </source>
</evidence>
<comment type="catalytic activity">
    <reaction evidence="10 13">
        <text>O-acetyl-L-serine + hydrogen sulfide = L-cysteine + acetate</text>
        <dbReference type="Rhea" id="RHEA:14829"/>
        <dbReference type="ChEBI" id="CHEBI:29919"/>
        <dbReference type="ChEBI" id="CHEBI:30089"/>
        <dbReference type="ChEBI" id="CHEBI:35235"/>
        <dbReference type="ChEBI" id="CHEBI:58340"/>
        <dbReference type="EC" id="2.5.1.47"/>
    </reaction>
</comment>
<organism evidence="15 16">
    <name type="scientific">Phormidesmis priestleyi ULC007</name>
    <dbReference type="NCBI Taxonomy" id="1920490"/>
    <lineage>
        <taxon>Bacteria</taxon>
        <taxon>Bacillati</taxon>
        <taxon>Cyanobacteriota</taxon>
        <taxon>Cyanophyceae</taxon>
        <taxon>Leptolyngbyales</taxon>
        <taxon>Leptolyngbyaceae</taxon>
        <taxon>Phormidesmis</taxon>
    </lineage>
</organism>
<evidence type="ECO:0000256" key="4">
    <source>
        <dbReference type="ARBA" id="ARBA00012681"/>
    </source>
</evidence>
<dbReference type="Gene3D" id="3.40.50.1100">
    <property type="match status" value="2"/>
</dbReference>
<evidence type="ECO:0000256" key="12">
    <source>
        <dbReference type="PIRSR" id="PIRSR605856-51"/>
    </source>
</evidence>
<keyword evidence="7 13" id="KW-0808">Transferase</keyword>
<dbReference type="InterPro" id="IPR001926">
    <property type="entry name" value="TrpB-like_PALP"/>
</dbReference>
<comment type="similarity">
    <text evidence="3 13">Belongs to the cysteine synthase/cystathionine beta-synthase family.</text>
</comment>
<dbReference type="GO" id="GO:0005737">
    <property type="term" value="C:cytoplasm"/>
    <property type="evidence" value="ECO:0007669"/>
    <property type="project" value="UniProtKB-ARBA"/>
</dbReference>
<dbReference type="InterPro" id="IPR036052">
    <property type="entry name" value="TrpB-like_PALP_sf"/>
</dbReference>
<protein>
    <recommendedName>
        <fullName evidence="5 13">Cysteine synthase</fullName>
        <ecNumber evidence="4 13">2.5.1.47</ecNumber>
    </recommendedName>
</protein>
<dbReference type="CDD" id="cd01561">
    <property type="entry name" value="CBS_like"/>
    <property type="match status" value="1"/>
</dbReference>
<evidence type="ECO:0000313" key="16">
    <source>
        <dbReference type="Proteomes" id="UP000238634"/>
    </source>
</evidence>
<keyword evidence="16" id="KW-1185">Reference proteome</keyword>
<keyword evidence="8 11" id="KW-0663">Pyridoxal phosphate</keyword>
<dbReference type="GO" id="GO:0006535">
    <property type="term" value="P:cysteine biosynthetic process from serine"/>
    <property type="evidence" value="ECO:0007669"/>
    <property type="project" value="UniProtKB-UniRule"/>
</dbReference>
<dbReference type="NCBIfam" id="TIGR01139">
    <property type="entry name" value="cysK"/>
    <property type="match status" value="1"/>
</dbReference>
<dbReference type="OrthoDB" id="9808024at2"/>
<evidence type="ECO:0000256" key="8">
    <source>
        <dbReference type="ARBA" id="ARBA00022898"/>
    </source>
</evidence>
<dbReference type="SUPFAM" id="SSF53686">
    <property type="entry name" value="Tryptophan synthase beta subunit-like PLP-dependent enzymes"/>
    <property type="match status" value="1"/>
</dbReference>
<evidence type="ECO:0000259" key="14">
    <source>
        <dbReference type="Pfam" id="PF00291"/>
    </source>
</evidence>
<name>A0A2T1D7Q2_9CYAN</name>
<dbReference type="InterPro" id="IPR050214">
    <property type="entry name" value="Cys_Synth/Cystath_Beta-Synth"/>
</dbReference>
<dbReference type="RefSeq" id="WP_073074688.1">
    <property type="nucleotide sequence ID" value="NZ_MPPI01000043.1"/>
</dbReference>
<dbReference type="NCBIfam" id="TIGR01136">
    <property type="entry name" value="cysKM"/>
    <property type="match status" value="1"/>
</dbReference>
<dbReference type="PROSITE" id="PS00901">
    <property type="entry name" value="CYS_SYNTHASE"/>
    <property type="match status" value="1"/>
</dbReference>
<evidence type="ECO:0000256" key="11">
    <source>
        <dbReference type="PIRSR" id="PIRSR605856-50"/>
    </source>
</evidence>
<evidence type="ECO:0000256" key="1">
    <source>
        <dbReference type="ARBA" id="ARBA00001933"/>
    </source>
</evidence>
<feature type="binding site" evidence="11">
    <location>
        <position position="77"/>
    </location>
    <ligand>
        <name>pyridoxal 5'-phosphate</name>
        <dbReference type="ChEBI" id="CHEBI:597326"/>
    </ligand>
</feature>
<evidence type="ECO:0000256" key="10">
    <source>
        <dbReference type="ARBA" id="ARBA00047931"/>
    </source>
</evidence>
<comment type="caution">
    <text evidence="15">The sequence shown here is derived from an EMBL/GenBank/DDBJ whole genome shotgun (WGS) entry which is preliminary data.</text>
</comment>
<feature type="domain" description="Tryptophan synthase beta chain-like PALP" evidence="14">
    <location>
        <begin position="7"/>
        <end position="294"/>
    </location>
</feature>
<dbReference type="FunFam" id="3.40.50.1100:FF:000067">
    <property type="entry name" value="Cysteine synthase"/>
    <property type="match status" value="1"/>
</dbReference>
<dbReference type="InterPro" id="IPR005856">
    <property type="entry name" value="Cys_synth"/>
</dbReference>
<feature type="modified residue" description="N6-(pyridoxal phosphate)lysine" evidence="12">
    <location>
        <position position="46"/>
    </location>
</feature>
<dbReference type="Proteomes" id="UP000238634">
    <property type="component" value="Unassembled WGS sequence"/>
</dbReference>
<dbReference type="EC" id="2.5.1.47" evidence="4 13"/>
<dbReference type="PANTHER" id="PTHR10314">
    <property type="entry name" value="CYSTATHIONINE BETA-SYNTHASE"/>
    <property type="match status" value="1"/>
</dbReference>